<reference evidence="4" key="1">
    <citation type="submission" date="2022-06" db="EMBL/GenBank/DDBJ databases">
        <title>Genomic Encyclopedia of Archaeal and Bacterial Type Strains, Phase II (KMG-II): from individual species to whole genera.</title>
        <authorList>
            <person name="Goeker M."/>
        </authorList>
    </citation>
    <scope>NUCLEOTIDE SEQUENCE</scope>
    <source>
        <strain evidence="4">DSM 43935</strain>
    </source>
</reference>
<dbReference type="InterPro" id="IPR000182">
    <property type="entry name" value="GNAT_dom"/>
</dbReference>
<evidence type="ECO:0000259" key="3">
    <source>
        <dbReference type="PROSITE" id="PS51186"/>
    </source>
</evidence>
<dbReference type="PANTHER" id="PTHR43877:SF2">
    <property type="entry name" value="AMINOALKYLPHOSPHONATE N-ACETYLTRANSFERASE-RELATED"/>
    <property type="match status" value="1"/>
</dbReference>
<gene>
    <name evidence="4" type="ORF">LX83_006260</name>
</gene>
<dbReference type="PROSITE" id="PS51186">
    <property type="entry name" value="GNAT"/>
    <property type="match status" value="1"/>
</dbReference>
<keyword evidence="2" id="KW-0012">Acyltransferase</keyword>
<dbReference type="Proteomes" id="UP001206128">
    <property type="component" value="Unassembled WGS sequence"/>
</dbReference>
<evidence type="ECO:0000313" key="5">
    <source>
        <dbReference type="Proteomes" id="UP001206128"/>
    </source>
</evidence>
<dbReference type="SUPFAM" id="SSF55729">
    <property type="entry name" value="Acyl-CoA N-acyltransferases (Nat)"/>
    <property type="match status" value="1"/>
</dbReference>
<dbReference type="AlphaFoldDB" id="A0AAE3GJK3"/>
<evidence type="ECO:0000313" key="4">
    <source>
        <dbReference type="EMBL" id="MCP2169375.1"/>
    </source>
</evidence>
<comment type="caution">
    <text evidence="4">The sequence shown here is derived from an EMBL/GenBank/DDBJ whole genome shotgun (WGS) entry which is preliminary data.</text>
</comment>
<protein>
    <submittedName>
        <fullName evidence="4">Acetyltransferase (GNAT) family protein</fullName>
    </submittedName>
</protein>
<sequence length="310" mass="32960">MAVGRDLVQAQSARFAALDPLLPPAADPPEGQVLTAALPDGRRVAGVVVRQHYGRTALASLWSAEETWELTPLLGGSGGTGMSALLSAWRQWLDRVADPGGDSACVVTWPSRDAEATRALLDHGLVPLSAVAVRRAVPGPDLPPPATVTVRRAAPADLDTVLRLAMAELEYSALVGPTVVRPNAVSLKRAALRERLVSGGLVWLAEQDGIAVGLAECALTSSEPGSWTSGRLPLGRWGYVNCLSVLPAARGTGVGQQLMALVHHELSRLGVVGTYLYYNPPNPLSSVFWLRQGYRPLWTVWEVRPAGALR</sequence>
<accession>A0AAE3GJK3</accession>
<organism evidence="4 5">
    <name type="scientific">Goodfellowiella coeruleoviolacea</name>
    <dbReference type="NCBI Taxonomy" id="334858"/>
    <lineage>
        <taxon>Bacteria</taxon>
        <taxon>Bacillati</taxon>
        <taxon>Actinomycetota</taxon>
        <taxon>Actinomycetes</taxon>
        <taxon>Pseudonocardiales</taxon>
        <taxon>Pseudonocardiaceae</taxon>
        <taxon>Goodfellowiella</taxon>
    </lineage>
</organism>
<dbReference type="Pfam" id="PF13508">
    <property type="entry name" value="Acetyltransf_7"/>
    <property type="match status" value="1"/>
</dbReference>
<name>A0AAE3GJK3_9PSEU</name>
<evidence type="ECO:0000256" key="1">
    <source>
        <dbReference type="ARBA" id="ARBA00022679"/>
    </source>
</evidence>
<proteinExistence type="predicted"/>
<dbReference type="GO" id="GO:0016747">
    <property type="term" value="F:acyltransferase activity, transferring groups other than amino-acyl groups"/>
    <property type="evidence" value="ECO:0007669"/>
    <property type="project" value="InterPro"/>
</dbReference>
<dbReference type="Gene3D" id="3.40.630.30">
    <property type="match status" value="1"/>
</dbReference>
<dbReference type="InterPro" id="IPR050832">
    <property type="entry name" value="Bact_Acetyltransf"/>
</dbReference>
<dbReference type="EMBL" id="JAMTCK010000018">
    <property type="protein sequence ID" value="MCP2169375.1"/>
    <property type="molecule type" value="Genomic_DNA"/>
</dbReference>
<dbReference type="CDD" id="cd04301">
    <property type="entry name" value="NAT_SF"/>
    <property type="match status" value="1"/>
</dbReference>
<keyword evidence="1" id="KW-0808">Transferase</keyword>
<dbReference type="PANTHER" id="PTHR43877">
    <property type="entry name" value="AMINOALKYLPHOSPHONATE N-ACETYLTRANSFERASE-RELATED-RELATED"/>
    <property type="match status" value="1"/>
</dbReference>
<evidence type="ECO:0000256" key="2">
    <source>
        <dbReference type="ARBA" id="ARBA00023315"/>
    </source>
</evidence>
<feature type="domain" description="N-acetyltransferase" evidence="3">
    <location>
        <begin position="148"/>
        <end position="310"/>
    </location>
</feature>
<dbReference type="RefSeq" id="WP_253778114.1">
    <property type="nucleotide sequence ID" value="NZ_JAMTCK010000018.1"/>
</dbReference>
<keyword evidence="5" id="KW-1185">Reference proteome</keyword>
<dbReference type="InterPro" id="IPR016181">
    <property type="entry name" value="Acyl_CoA_acyltransferase"/>
</dbReference>